<name>A0A1M5QF21_9FIRM</name>
<sequence length="571" mass="67043">MMNNINLLVSQTKFNFALQFYEQINDFIAFTNSESEVYDFLKLSIDIRELKAFRILDDKSFSDDLKLILRSFSKSTTHLNDNIIDSISKSMSNSYCTVIDIESVSEEKFFVFDRFLKKNIEVEHSSLPKDYFKASDTAFVRLVEFDGYVFVLSVINTLERAQETVFVQMVDSFLKENLSVENDKSNTESQKISLLKSNLIDIFFLFSMSQSSFSDYDMEIGANEQSESISVMFNVKDQLILEKFLEYSALKDVIDVEEFFYYVSALYLNQLEPIGETYSTFQNYDFKVIFDRASKDGFVHSKVELYRSIYYLKEYYEYALKFDEVYKNPLIELVDCMDRFFYYEKNLSSSTKHFYFDEDLVELIPDDMSIEFLDNFNTFLEFFTLHNVKISKGKNTITPYFVGQIAAELNLTPTRDVKVLTQSHYPLIELFFNFSMSTDLIELEQDFSTLDLTDNISNFFSFEVSEQFAIFIHYLFNREFLSTFLSEKKIKDISSIFYNLVKKLEEDNSASLEGLNISREDFFIFQILERLELINVNKGIIKSTELGSVVLKHCFKYYNNSKVIEFKKAAK</sequence>
<dbReference type="Proteomes" id="UP000184032">
    <property type="component" value="Unassembled WGS sequence"/>
</dbReference>
<reference evidence="1 2" key="1">
    <citation type="submission" date="2016-11" db="EMBL/GenBank/DDBJ databases">
        <authorList>
            <person name="Jaros S."/>
            <person name="Januszkiewicz K."/>
            <person name="Wedrychowicz H."/>
        </authorList>
    </citation>
    <scope>NUCLEOTIDE SEQUENCE [LARGE SCALE GENOMIC DNA]</scope>
    <source>
        <strain evidence="1 2">DSM 21120</strain>
    </source>
</reference>
<accession>A0A1M5QF21</accession>
<proteinExistence type="predicted"/>
<dbReference type="EMBL" id="FQXI01000002">
    <property type="protein sequence ID" value="SHH12456.1"/>
    <property type="molecule type" value="Genomic_DNA"/>
</dbReference>
<dbReference type="AlphaFoldDB" id="A0A1M5QF21"/>
<organism evidence="1 2">
    <name type="scientific">Anaerosphaera aminiphila DSM 21120</name>
    <dbReference type="NCBI Taxonomy" id="1120995"/>
    <lineage>
        <taxon>Bacteria</taxon>
        <taxon>Bacillati</taxon>
        <taxon>Bacillota</taxon>
        <taxon>Tissierellia</taxon>
        <taxon>Tissierellales</taxon>
        <taxon>Peptoniphilaceae</taxon>
        <taxon>Anaerosphaera</taxon>
    </lineage>
</organism>
<dbReference type="STRING" id="1120995.SAMN02745245_00624"/>
<gene>
    <name evidence="1" type="ORF">SAMN02745245_00624</name>
</gene>
<keyword evidence="2" id="KW-1185">Reference proteome</keyword>
<evidence type="ECO:0000313" key="1">
    <source>
        <dbReference type="EMBL" id="SHH12456.1"/>
    </source>
</evidence>
<protein>
    <submittedName>
        <fullName evidence="1">Uncharacterized protein</fullName>
    </submittedName>
</protein>
<evidence type="ECO:0000313" key="2">
    <source>
        <dbReference type="Proteomes" id="UP000184032"/>
    </source>
</evidence>